<name>A0A1H6N208_9RHOB</name>
<organism evidence="2 3">
    <name type="scientific">Paracoccus alkenifer</name>
    <dbReference type="NCBI Taxonomy" id="65735"/>
    <lineage>
        <taxon>Bacteria</taxon>
        <taxon>Pseudomonadati</taxon>
        <taxon>Pseudomonadota</taxon>
        <taxon>Alphaproteobacteria</taxon>
        <taxon>Rhodobacterales</taxon>
        <taxon>Paracoccaceae</taxon>
        <taxon>Paracoccus</taxon>
    </lineage>
</organism>
<protein>
    <submittedName>
        <fullName evidence="2">Branched-chain amino acid transport protein</fullName>
    </submittedName>
</protein>
<dbReference type="InterPro" id="IPR008407">
    <property type="entry name" value="Brnchd-chn_aa_trnsp_AzlD"/>
</dbReference>
<proteinExistence type="predicted"/>
<keyword evidence="1" id="KW-1133">Transmembrane helix</keyword>
<dbReference type="AlphaFoldDB" id="A0A1H6N208"/>
<reference evidence="3" key="1">
    <citation type="submission" date="2016-10" db="EMBL/GenBank/DDBJ databases">
        <authorList>
            <person name="Varghese N."/>
            <person name="Submissions S."/>
        </authorList>
    </citation>
    <scope>NUCLEOTIDE SEQUENCE [LARGE SCALE GENOMIC DNA]</scope>
    <source>
        <strain evidence="3">DSM 11593</strain>
    </source>
</reference>
<feature type="transmembrane region" description="Helical" evidence="1">
    <location>
        <begin position="43"/>
        <end position="62"/>
    </location>
</feature>
<dbReference type="Proteomes" id="UP000199125">
    <property type="component" value="Unassembled WGS sequence"/>
</dbReference>
<gene>
    <name evidence="2" type="ORF">SAMN04488075_2755</name>
</gene>
<dbReference type="Pfam" id="PF05437">
    <property type="entry name" value="AzlD"/>
    <property type="match status" value="1"/>
</dbReference>
<accession>A0A1H6N208</accession>
<dbReference type="STRING" id="65735.SAMN04488075_2755"/>
<feature type="transmembrane region" description="Helical" evidence="1">
    <location>
        <begin position="82"/>
        <end position="108"/>
    </location>
</feature>
<dbReference type="OrthoDB" id="6119856at2"/>
<evidence type="ECO:0000313" key="3">
    <source>
        <dbReference type="Proteomes" id="UP000199125"/>
    </source>
</evidence>
<sequence length="109" mass="11353">MSGYSNAEIWFVILALGVGTFLLRWSFLGTAGSRPVPAWAARWLRYTAVAVLPALVAPLVMWPQATAGSPDPIRLASAAATVAAGLLTRSTLWAIIAGGAVLGTGFWLG</sequence>
<dbReference type="EMBL" id="FNXG01000005">
    <property type="protein sequence ID" value="SEI08597.1"/>
    <property type="molecule type" value="Genomic_DNA"/>
</dbReference>
<feature type="transmembrane region" description="Helical" evidence="1">
    <location>
        <begin position="12"/>
        <end position="31"/>
    </location>
</feature>
<keyword evidence="1" id="KW-0472">Membrane</keyword>
<keyword evidence="1" id="KW-0812">Transmembrane</keyword>
<dbReference type="RefSeq" id="WP_090848659.1">
    <property type="nucleotide sequence ID" value="NZ_FNXG01000005.1"/>
</dbReference>
<evidence type="ECO:0000256" key="1">
    <source>
        <dbReference type="SAM" id="Phobius"/>
    </source>
</evidence>
<evidence type="ECO:0000313" key="2">
    <source>
        <dbReference type="EMBL" id="SEI08597.1"/>
    </source>
</evidence>
<keyword evidence="3" id="KW-1185">Reference proteome</keyword>